<keyword evidence="2" id="KW-1003">Cell membrane</keyword>
<dbReference type="InterPro" id="IPR050297">
    <property type="entry name" value="LipidA_mod_glycosyltrf_83"/>
</dbReference>
<dbReference type="AlphaFoldDB" id="A0A934IKT4"/>
<evidence type="ECO:0000256" key="5">
    <source>
        <dbReference type="ARBA" id="ARBA00022692"/>
    </source>
</evidence>
<organism evidence="10 11">
    <name type="scientific">Acuticoccus mangrovi</name>
    <dbReference type="NCBI Taxonomy" id="2796142"/>
    <lineage>
        <taxon>Bacteria</taxon>
        <taxon>Pseudomonadati</taxon>
        <taxon>Pseudomonadota</taxon>
        <taxon>Alphaproteobacteria</taxon>
        <taxon>Hyphomicrobiales</taxon>
        <taxon>Amorphaceae</taxon>
        <taxon>Acuticoccus</taxon>
    </lineage>
</organism>
<evidence type="ECO:0000259" key="9">
    <source>
        <dbReference type="Pfam" id="PF13231"/>
    </source>
</evidence>
<reference evidence="10" key="1">
    <citation type="submission" date="2020-12" db="EMBL/GenBank/DDBJ databases">
        <title>Bacterial taxonomy.</title>
        <authorList>
            <person name="Pan X."/>
        </authorList>
    </citation>
    <scope>NUCLEOTIDE SEQUENCE</scope>
    <source>
        <strain evidence="10">B2012</strain>
    </source>
</reference>
<dbReference type="RefSeq" id="WP_198884236.1">
    <property type="nucleotide sequence ID" value="NZ_JAEKJA010000026.1"/>
</dbReference>
<dbReference type="GO" id="GO:0009103">
    <property type="term" value="P:lipopolysaccharide biosynthetic process"/>
    <property type="evidence" value="ECO:0007669"/>
    <property type="project" value="TreeGrafter"/>
</dbReference>
<keyword evidence="6 8" id="KW-1133">Transmembrane helix</keyword>
<gene>
    <name evidence="10" type="ORF">JCR33_21745</name>
</gene>
<sequence>MSAPIPSSATPAPLPRGDWPAILPMLLLLATVLLSLAPGIASIPPIDRDEPRYTQATKQMVETGDYVRIRFQEAPRHKKPIGIHWLQAAAVTLYGEGAAAPLWVYRVPSLLGAMAAVLLAVWAARAFLPFGGALTVGALLGATIIVGVEARLAKTDAVLLATVVAMMGALARIWLAERKGWAMPLLFWVALALGILVKGPIAPMVMVLTVATLLVVDGRRLLSRMRFLVGLPIVAAICLPWFVGIYIATDGAFYSAALGHDFLGKAAGGQEGHGAPPLVHLAFFLAVAWPLAPLTLAAAWRIWQRRGAVFVYAFAWVVPSWIVFELVPTKLPHYTLPVVPGIALAVVAALHAASPPRWLARVAAVYVAAVPVAVLVAIPVGFLLFATPIPWVALPVAALAAASAVAAARALFGGASPVSGAVIVPTVAAAVVAQVAVWGLALPKLSPVWVSPRLVAAADAAAGCPDPRLISIGFNEPSMIFLAGTDTGLLSPEQAVAALDGHCAVIAARARFVGEVEAAAATAGVAIERVGEVDGFNISKGDPVALTLFRNAPTAD</sequence>
<feature type="transmembrane region" description="Helical" evidence="8">
    <location>
        <begin position="278"/>
        <end position="300"/>
    </location>
</feature>
<protein>
    <submittedName>
        <fullName evidence="10">Glycosyltransferase family 39 protein</fullName>
    </submittedName>
</protein>
<keyword evidence="4" id="KW-0808">Transferase</keyword>
<feature type="transmembrane region" description="Helical" evidence="8">
    <location>
        <begin position="157"/>
        <end position="175"/>
    </location>
</feature>
<feature type="domain" description="Glycosyltransferase RgtA/B/C/D-like" evidence="9">
    <location>
        <begin position="78"/>
        <end position="242"/>
    </location>
</feature>
<evidence type="ECO:0000313" key="11">
    <source>
        <dbReference type="Proteomes" id="UP000609531"/>
    </source>
</evidence>
<feature type="transmembrane region" description="Helical" evidence="8">
    <location>
        <begin position="419"/>
        <end position="441"/>
    </location>
</feature>
<evidence type="ECO:0000256" key="1">
    <source>
        <dbReference type="ARBA" id="ARBA00004651"/>
    </source>
</evidence>
<accession>A0A934IKT4</accession>
<evidence type="ECO:0000313" key="10">
    <source>
        <dbReference type="EMBL" id="MBJ3778338.1"/>
    </source>
</evidence>
<comment type="subcellular location">
    <subcellularLocation>
        <location evidence="1">Cell membrane</location>
        <topology evidence="1">Multi-pass membrane protein</topology>
    </subcellularLocation>
</comment>
<dbReference type="Pfam" id="PF13231">
    <property type="entry name" value="PMT_2"/>
    <property type="match status" value="1"/>
</dbReference>
<name>A0A934IKT4_9HYPH</name>
<feature type="transmembrane region" description="Helical" evidence="8">
    <location>
        <begin position="187"/>
        <end position="215"/>
    </location>
</feature>
<dbReference type="GO" id="GO:0005886">
    <property type="term" value="C:plasma membrane"/>
    <property type="evidence" value="ECO:0007669"/>
    <property type="project" value="UniProtKB-SubCell"/>
</dbReference>
<keyword evidence="5 8" id="KW-0812">Transmembrane</keyword>
<feature type="transmembrane region" description="Helical" evidence="8">
    <location>
        <begin position="227"/>
        <end position="248"/>
    </location>
</feature>
<evidence type="ECO:0000256" key="2">
    <source>
        <dbReference type="ARBA" id="ARBA00022475"/>
    </source>
</evidence>
<proteinExistence type="predicted"/>
<feature type="transmembrane region" description="Helical" evidence="8">
    <location>
        <begin position="307"/>
        <end position="328"/>
    </location>
</feature>
<feature type="transmembrane region" description="Helical" evidence="8">
    <location>
        <begin position="365"/>
        <end position="386"/>
    </location>
</feature>
<dbReference type="GO" id="GO:0016763">
    <property type="term" value="F:pentosyltransferase activity"/>
    <property type="evidence" value="ECO:0007669"/>
    <property type="project" value="TreeGrafter"/>
</dbReference>
<evidence type="ECO:0000256" key="8">
    <source>
        <dbReference type="SAM" id="Phobius"/>
    </source>
</evidence>
<feature type="transmembrane region" description="Helical" evidence="8">
    <location>
        <begin position="103"/>
        <end position="124"/>
    </location>
</feature>
<evidence type="ECO:0000256" key="4">
    <source>
        <dbReference type="ARBA" id="ARBA00022679"/>
    </source>
</evidence>
<dbReference type="GO" id="GO:0010041">
    <property type="term" value="P:response to iron(III) ion"/>
    <property type="evidence" value="ECO:0007669"/>
    <property type="project" value="TreeGrafter"/>
</dbReference>
<dbReference type="Proteomes" id="UP000609531">
    <property type="component" value="Unassembled WGS sequence"/>
</dbReference>
<feature type="transmembrane region" description="Helical" evidence="8">
    <location>
        <begin position="334"/>
        <end position="353"/>
    </location>
</feature>
<dbReference type="PANTHER" id="PTHR33908:SF3">
    <property type="entry name" value="UNDECAPRENYL PHOSPHATE-ALPHA-4-AMINO-4-DEOXY-L-ARABINOSE ARABINOSYL TRANSFERASE"/>
    <property type="match status" value="1"/>
</dbReference>
<evidence type="ECO:0000256" key="6">
    <source>
        <dbReference type="ARBA" id="ARBA00022989"/>
    </source>
</evidence>
<evidence type="ECO:0000256" key="7">
    <source>
        <dbReference type="ARBA" id="ARBA00023136"/>
    </source>
</evidence>
<dbReference type="InterPro" id="IPR038731">
    <property type="entry name" value="RgtA/B/C-like"/>
</dbReference>
<feature type="transmembrane region" description="Helical" evidence="8">
    <location>
        <begin position="21"/>
        <end position="43"/>
    </location>
</feature>
<feature type="transmembrane region" description="Helical" evidence="8">
    <location>
        <begin position="130"/>
        <end position="150"/>
    </location>
</feature>
<evidence type="ECO:0000256" key="3">
    <source>
        <dbReference type="ARBA" id="ARBA00022676"/>
    </source>
</evidence>
<keyword evidence="3" id="KW-0328">Glycosyltransferase</keyword>
<feature type="transmembrane region" description="Helical" evidence="8">
    <location>
        <begin position="392"/>
        <end position="412"/>
    </location>
</feature>
<keyword evidence="7 8" id="KW-0472">Membrane</keyword>
<dbReference type="EMBL" id="JAEKJA010000026">
    <property type="protein sequence ID" value="MBJ3778338.1"/>
    <property type="molecule type" value="Genomic_DNA"/>
</dbReference>
<dbReference type="PANTHER" id="PTHR33908">
    <property type="entry name" value="MANNOSYLTRANSFERASE YKCB-RELATED"/>
    <property type="match status" value="1"/>
</dbReference>
<keyword evidence="11" id="KW-1185">Reference proteome</keyword>
<comment type="caution">
    <text evidence="10">The sequence shown here is derived from an EMBL/GenBank/DDBJ whole genome shotgun (WGS) entry which is preliminary data.</text>
</comment>